<dbReference type="PRINTS" id="PR00922">
    <property type="entry name" value="DADACBPTASE3"/>
</dbReference>
<name>A0ABS8P9F5_9PSEU</name>
<feature type="transmembrane region" description="Helical" evidence="4">
    <location>
        <begin position="48"/>
        <end position="73"/>
    </location>
</feature>
<keyword evidence="5" id="KW-0121">Carboxypeptidase</keyword>
<evidence type="ECO:0000313" key="6">
    <source>
        <dbReference type="Proteomes" id="UP001199469"/>
    </source>
</evidence>
<keyword evidence="4" id="KW-0812">Transmembrane</keyword>
<keyword evidence="2 5" id="KW-0378">Hydrolase</keyword>
<dbReference type="Proteomes" id="UP001199469">
    <property type="component" value="Unassembled WGS sequence"/>
</dbReference>
<proteinExistence type="inferred from homology"/>
<gene>
    <name evidence="5" type="primary">dacB</name>
    <name evidence="5" type="ORF">LQ327_11610</name>
</gene>
<dbReference type="EC" id="3.4.16.4" evidence="5"/>
<feature type="region of interest" description="Disordered" evidence="3">
    <location>
        <begin position="1"/>
        <end position="38"/>
    </location>
</feature>
<dbReference type="EMBL" id="JAJNDB010000002">
    <property type="protein sequence ID" value="MCD2194021.1"/>
    <property type="molecule type" value="Genomic_DNA"/>
</dbReference>
<evidence type="ECO:0000256" key="2">
    <source>
        <dbReference type="ARBA" id="ARBA00022801"/>
    </source>
</evidence>
<comment type="caution">
    <text evidence="5">The sequence shown here is derived from an EMBL/GenBank/DDBJ whole genome shotgun (WGS) entry which is preliminary data.</text>
</comment>
<accession>A0ABS8P9F5</accession>
<dbReference type="InterPro" id="IPR012338">
    <property type="entry name" value="Beta-lactam/transpept-like"/>
</dbReference>
<reference evidence="5 6" key="1">
    <citation type="submission" date="2021-11" db="EMBL/GenBank/DDBJ databases">
        <title>Draft genome sequence of Actinomycetospora sp. SF1 isolated from the rhizosphere soil.</title>
        <authorList>
            <person name="Duangmal K."/>
            <person name="Chantavorakit T."/>
        </authorList>
    </citation>
    <scope>NUCLEOTIDE SEQUENCE [LARGE SCALE GENOMIC DNA]</scope>
    <source>
        <strain evidence="5 6">TBRC 5722</strain>
    </source>
</reference>
<dbReference type="GO" id="GO:0009002">
    <property type="term" value="F:serine-type D-Ala-D-Ala carboxypeptidase activity"/>
    <property type="evidence" value="ECO:0007669"/>
    <property type="project" value="UniProtKB-EC"/>
</dbReference>
<dbReference type="PANTHER" id="PTHR30023">
    <property type="entry name" value="D-ALANYL-D-ALANINE CARBOXYPEPTIDASE"/>
    <property type="match status" value="1"/>
</dbReference>
<dbReference type="SUPFAM" id="SSF56601">
    <property type="entry name" value="beta-lactamase/transpeptidase-like"/>
    <property type="match status" value="1"/>
</dbReference>
<dbReference type="PANTHER" id="PTHR30023:SF0">
    <property type="entry name" value="PENICILLIN-SENSITIVE CARBOXYPEPTIDASE A"/>
    <property type="match status" value="1"/>
</dbReference>
<evidence type="ECO:0000256" key="4">
    <source>
        <dbReference type="SAM" id="Phobius"/>
    </source>
</evidence>
<evidence type="ECO:0000256" key="3">
    <source>
        <dbReference type="SAM" id="MobiDB-lite"/>
    </source>
</evidence>
<dbReference type="Gene3D" id="3.40.710.10">
    <property type="entry name" value="DD-peptidase/beta-lactamase superfamily"/>
    <property type="match status" value="2"/>
</dbReference>
<keyword evidence="4" id="KW-0472">Membrane</keyword>
<keyword evidence="6" id="KW-1185">Reference proteome</keyword>
<sequence length="503" mass="50250">MTASGVGHRAGATPPGDDGTSGEDPGQGRGRHSHRADVPRSRKIVQRLLIGLVVLLLVVGAGTAAVLTAPGLARRLGLPVSASVDPPAPVTFVPQLTALGSDGPAPTASGVAGVLDGKVAGLGDLTGVVIDPTNPQTPLWQRNPAEPQVPASSTKLLTTSAALMSLDPETRFTTTVVAGPTPDSVVLVGGGDPTLSSLPDGRQSVYPGAAHLDDLVAQVKAARGGKPLTTVYVDDSRYSGAPLAPGWDPADIAGGNLTPMVPAMLDGGRLDPTALDGPRTATPTEDTARALGQRLGATVAVKQGQAPAGAAPLGSVSSPPLTELIHTALTNSDNILAEAIGREVARQAGAPASFEGAASSVTKILTAHGIDVSAVKLSDTSGLSTNDRIPASVLASVLTPAAAPVGSDPRTPALRPILDGLPVAAGTGTLVDRYTAGTPNGDARGWVRAKTGTLTGTNALAGVVPDVDGRLLVFAFMSNGPDPVGARPRLDALAAALRGCGCR</sequence>
<evidence type="ECO:0000313" key="5">
    <source>
        <dbReference type="EMBL" id="MCD2194021.1"/>
    </source>
</evidence>
<evidence type="ECO:0000256" key="1">
    <source>
        <dbReference type="ARBA" id="ARBA00006096"/>
    </source>
</evidence>
<keyword evidence="5" id="KW-0645">Protease</keyword>
<keyword evidence="4" id="KW-1133">Transmembrane helix</keyword>
<comment type="similarity">
    <text evidence="1">Belongs to the peptidase S13 family.</text>
</comment>
<dbReference type="NCBIfam" id="TIGR00666">
    <property type="entry name" value="PBP4"/>
    <property type="match status" value="1"/>
</dbReference>
<organism evidence="5 6">
    <name type="scientific">Actinomycetospora endophytica</name>
    <dbReference type="NCBI Taxonomy" id="2291215"/>
    <lineage>
        <taxon>Bacteria</taxon>
        <taxon>Bacillati</taxon>
        <taxon>Actinomycetota</taxon>
        <taxon>Actinomycetes</taxon>
        <taxon>Pseudonocardiales</taxon>
        <taxon>Pseudonocardiaceae</taxon>
        <taxon>Actinomycetospora</taxon>
    </lineage>
</organism>
<dbReference type="RefSeq" id="WP_230733522.1">
    <property type="nucleotide sequence ID" value="NZ_JAJNDB010000002.1"/>
</dbReference>
<protein>
    <submittedName>
        <fullName evidence="5">D-alanyl-D-alanine carboxypeptidase/D-alanyl-D-alanine-endopeptidase</fullName>
        <ecNumber evidence="5">3.4.16.4</ecNumber>
    </submittedName>
</protein>
<dbReference type="InterPro" id="IPR000667">
    <property type="entry name" value="Peptidase_S13"/>
</dbReference>
<dbReference type="Pfam" id="PF02113">
    <property type="entry name" value="Peptidase_S13"/>
    <property type="match status" value="2"/>
</dbReference>